<dbReference type="SUPFAM" id="SSF48264">
    <property type="entry name" value="Cytochrome P450"/>
    <property type="match status" value="1"/>
</dbReference>
<sequence length="503" mass="57238">MDYLQHLLIPIVSTLLLLFLLKSFRNSKSTGKYPPSPPALPFIGHLHLLKSRLPTSLENLAKRYGPLMRIRLGAKEFVVASDEKTAREILKTFDADFASKFMTGPNTFHIYEDSSFVAAPYSDYWKFMKTLCMTRLFTGSQLDRFIGIGEEETCKLVKSLLKRSKAWEPCDLTEELSEVTNNMIYRMIVGRRCSKNLGQAAEIRNFILDSLKHAAKFQLGEMFGPLQKFDLFGNGKKIKSALMGYDRLIEQIMKDYEDNDLNNCGNDHEKDVMDILLETHKDTNAKVKLTRDQIKNFFMEIFMAGVDTIIAAIRSAMAEVINHPEVLKRLREEIDLVVGNNRLIDESSASKLSYLQAVVMETLRLHHPSPILRRLSRKDSKINGFNINKGSRVFINISTIMRDPNRYAEPEKFIPERFLANRGEVKGQDFHYMPFGSGRRACPGSYLAIPVMHLTIGALIQCFDWEVKDGDKDDNKAKGSGYSGACPSPLVCYPNTRFDPFQA</sequence>
<evidence type="ECO:0000256" key="8">
    <source>
        <dbReference type="ARBA" id="ARBA00023033"/>
    </source>
</evidence>
<keyword evidence="6 10" id="KW-0560">Oxidoreductase</keyword>
<evidence type="ECO:0000256" key="7">
    <source>
        <dbReference type="ARBA" id="ARBA00023004"/>
    </source>
</evidence>
<dbReference type="PRINTS" id="PR00385">
    <property type="entry name" value="P450"/>
</dbReference>
<keyword evidence="4 10" id="KW-0349">Heme</keyword>
<comment type="similarity">
    <text evidence="3 10">Belongs to the cytochrome P450 family.</text>
</comment>
<dbReference type="InterPro" id="IPR017972">
    <property type="entry name" value="Cyt_P450_CS"/>
</dbReference>
<evidence type="ECO:0000256" key="2">
    <source>
        <dbReference type="ARBA" id="ARBA00004370"/>
    </source>
</evidence>
<dbReference type="InterPro" id="IPR001128">
    <property type="entry name" value="Cyt_P450"/>
</dbReference>
<dbReference type="InterPro" id="IPR002401">
    <property type="entry name" value="Cyt_P450_E_grp-I"/>
</dbReference>
<dbReference type="InterPro" id="IPR036396">
    <property type="entry name" value="Cyt_P450_sf"/>
</dbReference>
<comment type="subcellular location">
    <subcellularLocation>
        <location evidence="2">Membrane</location>
    </subcellularLocation>
</comment>
<organism evidence="11 12">
    <name type="scientific">Hibiscus sabdariffa</name>
    <name type="common">roselle</name>
    <dbReference type="NCBI Taxonomy" id="183260"/>
    <lineage>
        <taxon>Eukaryota</taxon>
        <taxon>Viridiplantae</taxon>
        <taxon>Streptophyta</taxon>
        <taxon>Embryophyta</taxon>
        <taxon>Tracheophyta</taxon>
        <taxon>Spermatophyta</taxon>
        <taxon>Magnoliopsida</taxon>
        <taxon>eudicotyledons</taxon>
        <taxon>Gunneridae</taxon>
        <taxon>Pentapetalae</taxon>
        <taxon>rosids</taxon>
        <taxon>malvids</taxon>
        <taxon>Malvales</taxon>
        <taxon>Malvaceae</taxon>
        <taxon>Malvoideae</taxon>
        <taxon>Hibiscus</taxon>
    </lineage>
</organism>
<evidence type="ECO:0000256" key="9">
    <source>
        <dbReference type="ARBA" id="ARBA00023136"/>
    </source>
</evidence>
<dbReference type="PANTHER" id="PTHR47943:SF8">
    <property type="entry name" value="CYTOCHROME P450"/>
    <property type="match status" value="1"/>
</dbReference>
<keyword evidence="8 10" id="KW-0503">Monooxygenase</keyword>
<keyword evidence="5 10" id="KW-0479">Metal-binding</keyword>
<name>A0ABR2AYW3_9ROSI</name>
<evidence type="ECO:0000256" key="10">
    <source>
        <dbReference type="RuleBase" id="RU000461"/>
    </source>
</evidence>
<comment type="cofactor">
    <cofactor evidence="1">
        <name>heme</name>
        <dbReference type="ChEBI" id="CHEBI:30413"/>
    </cofactor>
</comment>
<proteinExistence type="inferred from homology"/>
<reference evidence="11 12" key="1">
    <citation type="journal article" date="2024" name="G3 (Bethesda)">
        <title>Genome assembly of Hibiscus sabdariffa L. provides insights into metabolisms of medicinal natural products.</title>
        <authorList>
            <person name="Kim T."/>
        </authorList>
    </citation>
    <scope>NUCLEOTIDE SEQUENCE [LARGE SCALE GENOMIC DNA]</scope>
    <source>
        <strain evidence="11">TK-2024</strain>
        <tissue evidence="11">Old leaves</tissue>
    </source>
</reference>
<evidence type="ECO:0000256" key="1">
    <source>
        <dbReference type="ARBA" id="ARBA00001971"/>
    </source>
</evidence>
<dbReference type="Pfam" id="PF00067">
    <property type="entry name" value="p450"/>
    <property type="match status" value="1"/>
</dbReference>
<keyword evidence="9" id="KW-0472">Membrane</keyword>
<accession>A0ABR2AYW3</accession>
<dbReference type="Proteomes" id="UP001472677">
    <property type="component" value="Unassembled WGS sequence"/>
</dbReference>
<evidence type="ECO:0000256" key="5">
    <source>
        <dbReference type="ARBA" id="ARBA00022723"/>
    </source>
</evidence>
<evidence type="ECO:0000256" key="3">
    <source>
        <dbReference type="ARBA" id="ARBA00010617"/>
    </source>
</evidence>
<comment type="caution">
    <text evidence="11">The sequence shown here is derived from an EMBL/GenBank/DDBJ whole genome shotgun (WGS) entry which is preliminary data.</text>
</comment>
<evidence type="ECO:0008006" key="13">
    <source>
        <dbReference type="Google" id="ProtNLM"/>
    </source>
</evidence>
<protein>
    <recommendedName>
        <fullName evidence="13">Cytochrome P450</fullName>
    </recommendedName>
</protein>
<gene>
    <name evidence="11" type="ORF">V6N12_011575</name>
</gene>
<dbReference type="EMBL" id="JBBPBM010000235">
    <property type="protein sequence ID" value="KAK8499490.1"/>
    <property type="molecule type" value="Genomic_DNA"/>
</dbReference>
<evidence type="ECO:0000256" key="4">
    <source>
        <dbReference type="ARBA" id="ARBA00022617"/>
    </source>
</evidence>
<dbReference type="PANTHER" id="PTHR47943">
    <property type="entry name" value="CYTOCHROME P450 93A3-LIKE"/>
    <property type="match status" value="1"/>
</dbReference>
<dbReference type="PRINTS" id="PR00463">
    <property type="entry name" value="EP450I"/>
</dbReference>
<evidence type="ECO:0000256" key="6">
    <source>
        <dbReference type="ARBA" id="ARBA00023002"/>
    </source>
</evidence>
<keyword evidence="7 10" id="KW-0408">Iron</keyword>
<dbReference type="Gene3D" id="1.10.630.10">
    <property type="entry name" value="Cytochrome P450"/>
    <property type="match status" value="1"/>
</dbReference>
<evidence type="ECO:0000313" key="12">
    <source>
        <dbReference type="Proteomes" id="UP001472677"/>
    </source>
</evidence>
<keyword evidence="12" id="KW-1185">Reference proteome</keyword>
<dbReference type="PROSITE" id="PS00086">
    <property type="entry name" value="CYTOCHROME_P450"/>
    <property type="match status" value="1"/>
</dbReference>
<evidence type="ECO:0000313" key="11">
    <source>
        <dbReference type="EMBL" id="KAK8499490.1"/>
    </source>
</evidence>